<dbReference type="Pfam" id="PF02618">
    <property type="entry name" value="YceG"/>
    <property type="match status" value="1"/>
</dbReference>
<evidence type="ECO:0000256" key="5">
    <source>
        <dbReference type="ARBA" id="ARBA00023239"/>
    </source>
</evidence>
<dbReference type="EMBL" id="JBHSQV010000187">
    <property type="protein sequence ID" value="MFC5989215.1"/>
    <property type="molecule type" value="Genomic_DNA"/>
</dbReference>
<dbReference type="InterPro" id="IPR003770">
    <property type="entry name" value="MLTG-like"/>
</dbReference>
<evidence type="ECO:0000256" key="3">
    <source>
        <dbReference type="ARBA" id="ARBA00022989"/>
    </source>
</evidence>
<evidence type="ECO:0000256" key="7">
    <source>
        <dbReference type="HAMAP-Rule" id="MF_02065"/>
    </source>
</evidence>
<gene>
    <name evidence="7 8" type="primary">mltG</name>
    <name evidence="8" type="ORF">ACFPXP_22645</name>
</gene>
<dbReference type="RefSeq" id="WP_379896787.1">
    <property type="nucleotide sequence ID" value="NZ_CBCSCT010000002.1"/>
</dbReference>
<dbReference type="Gene3D" id="3.30.1490.480">
    <property type="entry name" value="Endolytic murein transglycosylase"/>
    <property type="match status" value="1"/>
</dbReference>
<feature type="transmembrane region" description="Helical" evidence="7">
    <location>
        <begin position="26"/>
        <end position="49"/>
    </location>
</feature>
<keyword evidence="3 7" id="KW-1133">Transmembrane helix</keyword>
<dbReference type="EC" id="4.2.2.29" evidence="7"/>
<dbReference type="HAMAP" id="MF_02065">
    <property type="entry name" value="MltG"/>
    <property type="match status" value="1"/>
</dbReference>
<evidence type="ECO:0000313" key="9">
    <source>
        <dbReference type="Proteomes" id="UP001596250"/>
    </source>
</evidence>
<accession>A0ABW1IVQ5</accession>
<dbReference type="Proteomes" id="UP001596250">
    <property type="component" value="Unassembled WGS sequence"/>
</dbReference>
<keyword evidence="9" id="KW-1185">Reference proteome</keyword>
<evidence type="ECO:0000313" key="8">
    <source>
        <dbReference type="EMBL" id="MFC5989215.1"/>
    </source>
</evidence>
<dbReference type="CDD" id="cd08010">
    <property type="entry name" value="MltG_like"/>
    <property type="match status" value="1"/>
</dbReference>
<comment type="caution">
    <text evidence="8">The sequence shown here is derived from an EMBL/GenBank/DDBJ whole genome shotgun (WGS) entry which is preliminary data.</text>
</comment>
<keyword evidence="1 7" id="KW-1003">Cell membrane</keyword>
<keyword evidence="4 7" id="KW-0472">Membrane</keyword>
<dbReference type="NCBIfam" id="TIGR00247">
    <property type="entry name" value="endolytic transglycosylase MltG"/>
    <property type="match status" value="1"/>
</dbReference>
<evidence type="ECO:0000256" key="1">
    <source>
        <dbReference type="ARBA" id="ARBA00022475"/>
    </source>
</evidence>
<comment type="subcellular location">
    <subcellularLocation>
        <location evidence="7">Cell membrane</location>
        <topology evidence="7">Single-pass membrane protein</topology>
    </subcellularLocation>
</comment>
<keyword evidence="5 7" id="KW-0456">Lyase</keyword>
<comment type="function">
    <text evidence="7">Functions as a peptidoglycan terminase that cleaves nascent peptidoglycan strands endolytically to terminate their elongation.</text>
</comment>
<comment type="similarity">
    <text evidence="7">Belongs to the transglycosylase MltG family.</text>
</comment>
<evidence type="ECO:0000256" key="2">
    <source>
        <dbReference type="ARBA" id="ARBA00022692"/>
    </source>
</evidence>
<reference evidence="9" key="1">
    <citation type="journal article" date="2019" name="Int. J. Syst. Evol. Microbiol.">
        <title>The Global Catalogue of Microorganisms (GCM) 10K type strain sequencing project: providing services to taxonomists for standard genome sequencing and annotation.</title>
        <authorList>
            <consortium name="The Broad Institute Genomics Platform"/>
            <consortium name="The Broad Institute Genome Sequencing Center for Infectious Disease"/>
            <person name="Wu L."/>
            <person name="Ma J."/>
        </authorList>
    </citation>
    <scope>NUCLEOTIDE SEQUENCE [LARGE SCALE GENOMIC DNA]</scope>
    <source>
        <strain evidence="9">CCM 8749</strain>
    </source>
</reference>
<evidence type="ECO:0000256" key="4">
    <source>
        <dbReference type="ARBA" id="ARBA00023136"/>
    </source>
</evidence>
<evidence type="ECO:0000256" key="6">
    <source>
        <dbReference type="ARBA" id="ARBA00023316"/>
    </source>
</evidence>
<name>A0ABW1IVQ5_9BACL</name>
<organism evidence="8 9">
    <name type="scientific">Marinicrinis lubricantis</name>
    <dbReference type="NCBI Taxonomy" id="2086470"/>
    <lineage>
        <taxon>Bacteria</taxon>
        <taxon>Bacillati</taxon>
        <taxon>Bacillota</taxon>
        <taxon>Bacilli</taxon>
        <taxon>Bacillales</taxon>
        <taxon>Paenibacillaceae</taxon>
    </lineage>
</organism>
<comment type="catalytic activity">
    <reaction evidence="7">
        <text>a peptidoglycan chain = a peptidoglycan chain with N-acetyl-1,6-anhydromuramyl-[peptide] at the reducing end + a peptidoglycan chain with N-acetylglucosamine at the non-reducing end.</text>
        <dbReference type="EC" id="4.2.2.29"/>
    </reaction>
</comment>
<protein>
    <recommendedName>
        <fullName evidence="7">Endolytic murein transglycosylase</fullName>
        <ecNumber evidence="7">4.2.2.29</ecNumber>
    </recommendedName>
    <alternativeName>
        <fullName evidence="7">Peptidoglycan lytic transglycosylase</fullName>
    </alternativeName>
    <alternativeName>
        <fullName evidence="7">Peptidoglycan polymerization terminase</fullName>
    </alternativeName>
</protein>
<dbReference type="PANTHER" id="PTHR30518:SF2">
    <property type="entry name" value="ENDOLYTIC MUREIN TRANSGLYCOSYLASE"/>
    <property type="match status" value="1"/>
</dbReference>
<feature type="site" description="Important for catalytic activity" evidence="7">
    <location>
        <position position="256"/>
    </location>
</feature>
<sequence>MQREELRNISGEIVEEPKPKKRIKKVFITILILMLLVIGTVGGIALFAWNALTPPDASSEVVQFTVEPGMSSAQIADLLEDKGLIRNSNVFKMYLKYKGEGSGFQAGTYAMNPGTELDTIISRLNTGDVVTEELLKFTIPEGFTVQQIAESIEEQGYGSADQFLYWVQHPEAFGSKLEFIDFIPEDESLKYKLEGYLFPETYLFEPDITEAELVAKMLEGLDEKLKQLPEGWEQQLDNLGITFHDMMTIASLIEREVIVDEERPLVASVIYNRLNTDMMLQIDATIQYLLDKQKERLLYDDLEVDSPYNTYKSQGLPPGPIASPGIKSIEAALYPEQSTYFFYVTKKDGSGTHLFAETYEEHLQNKELSEQGQ</sequence>
<proteinExistence type="inferred from homology"/>
<keyword evidence="2 7" id="KW-0812">Transmembrane</keyword>
<dbReference type="PANTHER" id="PTHR30518">
    <property type="entry name" value="ENDOLYTIC MUREIN TRANSGLYCOSYLASE"/>
    <property type="match status" value="1"/>
</dbReference>
<dbReference type="Gene3D" id="3.30.160.60">
    <property type="entry name" value="Classic Zinc Finger"/>
    <property type="match status" value="1"/>
</dbReference>
<keyword evidence="6 7" id="KW-0961">Cell wall biogenesis/degradation</keyword>